<feature type="transmembrane region" description="Helical" evidence="7">
    <location>
        <begin position="319"/>
        <end position="344"/>
    </location>
</feature>
<gene>
    <name evidence="9" type="ORF">AWC22_14955</name>
</gene>
<evidence type="ECO:0000256" key="1">
    <source>
        <dbReference type="ARBA" id="ARBA00004651"/>
    </source>
</evidence>
<feature type="transmembrane region" description="Helical" evidence="7">
    <location>
        <begin position="365"/>
        <end position="389"/>
    </location>
</feature>
<feature type="domain" description="Membrane transport protein MMPL" evidence="8">
    <location>
        <begin position="48"/>
        <end position="376"/>
    </location>
</feature>
<dbReference type="PANTHER" id="PTHR33406">
    <property type="entry name" value="MEMBRANE PROTEIN MJ1562-RELATED"/>
    <property type="match status" value="1"/>
</dbReference>
<dbReference type="AlphaFoldDB" id="A0A1X2D763"/>
<evidence type="ECO:0000256" key="6">
    <source>
        <dbReference type="ARBA" id="ARBA00023136"/>
    </source>
</evidence>
<dbReference type="STRING" id="486698.AWC22_14955"/>
<name>A0A1X2D763_9MYCO</name>
<keyword evidence="5 7" id="KW-1133">Transmembrane helix</keyword>
<proteinExistence type="inferred from homology"/>
<dbReference type="InterPro" id="IPR050545">
    <property type="entry name" value="Mycobact_MmpL"/>
</dbReference>
<keyword evidence="4 7" id="KW-0812">Transmembrane</keyword>
<feature type="transmembrane region" description="Helical" evidence="7">
    <location>
        <begin position="856"/>
        <end position="882"/>
    </location>
</feature>
<protein>
    <submittedName>
        <fullName evidence="9">Transporter</fullName>
    </submittedName>
</protein>
<feature type="transmembrane region" description="Helical" evidence="7">
    <location>
        <begin position="290"/>
        <end position="313"/>
    </location>
</feature>
<comment type="subcellular location">
    <subcellularLocation>
        <location evidence="1">Cell membrane</location>
        <topology evidence="1">Multi-pass membrane protein</topology>
    </subcellularLocation>
</comment>
<dbReference type="PANTHER" id="PTHR33406:SF6">
    <property type="entry name" value="MEMBRANE PROTEIN YDGH-RELATED"/>
    <property type="match status" value="1"/>
</dbReference>
<feature type="transmembrane region" description="Helical" evidence="7">
    <location>
        <begin position="824"/>
        <end position="844"/>
    </location>
</feature>
<dbReference type="EMBL" id="LQPQ01000040">
    <property type="protein sequence ID" value="ORW83764.1"/>
    <property type="molecule type" value="Genomic_DNA"/>
</dbReference>
<accession>A0A1X2D763</accession>
<dbReference type="InterPro" id="IPR004869">
    <property type="entry name" value="MMPL_dom"/>
</dbReference>
<dbReference type="GO" id="GO:0005886">
    <property type="term" value="C:plasma membrane"/>
    <property type="evidence" value="ECO:0007669"/>
    <property type="project" value="UniProtKB-SubCell"/>
</dbReference>
<comment type="caution">
    <text evidence="9">The sequence shown here is derived from an EMBL/GenBank/DDBJ whole genome shotgun (WGS) entry which is preliminary data.</text>
</comment>
<evidence type="ECO:0000256" key="3">
    <source>
        <dbReference type="ARBA" id="ARBA00022475"/>
    </source>
</evidence>
<dbReference type="OrthoDB" id="2365435at2"/>
<feature type="transmembrane region" description="Helical" evidence="7">
    <location>
        <begin position="788"/>
        <end position="812"/>
    </location>
</feature>
<keyword evidence="10" id="KW-1185">Reference proteome</keyword>
<feature type="domain" description="Membrane transport protein MMPL" evidence="8">
    <location>
        <begin position="602"/>
        <end position="928"/>
    </location>
</feature>
<evidence type="ECO:0000313" key="9">
    <source>
        <dbReference type="EMBL" id="ORW83764.1"/>
    </source>
</evidence>
<feature type="transmembrane region" description="Helical" evidence="7">
    <location>
        <begin position="189"/>
        <end position="207"/>
    </location>
</feature>
<evidence type="ECO:0000256" key="4">
    <source>
        <dbReference type="ARBA" id="ARBA00022692"/>
    </source>
</evidence>
<evidence type="ECO:0000256" key="7">
    <source>
        <dbReference type="SAM" id="Phobius"/>
    </source>
</evidence>
<dbReference type="Pfam" id="PF03176">
    <property type="entry name" value="MMPL"/>
    <property type="match status" value="2"/>
</dbReference>
<feature type="transmembrane region" description="Helical" evidence="7">
    <location>
        <begin position="247"/>
        <end position="269"/>
    </location>
</feature>
<evidence type="ECO:0000259" key="8">
    <source>
        <dbReference type="Pfam" id="PF03176"/>
    </source>
</evidence>
<dbReference type="SUPFAM" id="SSF82866">
    <property type="entry name" value="Multidrug efflux transporter AcrB transmembrane domain"/>
    <property type="match status" value="2"/>
</dbReference>
<evidence type="ECO:0000256" key="5">
    <source>
        <dbReference type="ARBA" id="ARBA00022989"/>
    </source>
</evidence>
<keyword evidence="6 7" id="KW-0472">Membrane</keyword>
<dbReference type="NCBIfam" id="TIGR00833">
    <property type="entry name" value="actII"/>
    <property type="match status" value="1"/>
</dbReference>
<sequence length="954" mass="100268">MANAFTALARYSHRYALWVIVAWVLVAGVANTFVPQLERVVAARERPLLPADAASSLAVQRSAVALSQKATDNIGYVVLQRGAPLNGRDRKFYDQLIAALRSDSRHVSEVMDWWGTPATSESAVSNDHNVAIAVVRPSGMIGTSQARQSITAMRGIVARLNPPDGLHIYVTGPGATVVDEFGAIDRQTLTITTATAVALLVLLLIVYRSLVTAMVPLVSVGLALAVARPILAILGDHNLIEVSPLSIALGAGVILGAGTDFGIFLLGRYHERRRQHVAPAEALADAHRGVAPVIVGSALTVATAFGCLAFARISIFRTNGIACAVGVLTAMLAALTLTPALIAVAERRGLLKPQRPAIARRWRRIGVAVARWPGPILVTSGALILALAIPLCGLHIGWDETASTPADAESNRGYQAVDRHFAPNQLLPDVVTIATDHDIRNPAGLVAVERITSAIMAIPGVRMVQSASRPDGTVPQEATLTAQAGTIGDRLDDALQQLNSRQATFNDLDASLGQMSTALDGFRSGLHRGAAGLGEVTSAAARMHDAMTRLAGTIDDVSQNLDPLRSFTTQIPNCSTNPLCADVQGMVQWADIVVESSTQLTNSAGQLATGSATSEAGLAELPNVLNSLAVELQRARTATASLKQLVDGVSSPIRQLSGYLHDLADAFQGSPGTGYYVSSKAMTDPLLREVLDDFISPNGRATVLLVYGEGHEWGSEGAQRVREIKSAIRESTKEGTFKPTDVELAGVGPATHDLQVLERGDVTLLAAAVLIVVFAIVALLLRSPVAGFVVVGTVVISYAAALGASALIWQQLLGHELHWAVPPIAFGALVAVGSDYNLLLALRIREERCAGLRISIVRAFAATGGVVTTAGLVFGITMFALASSSVLSVAQIGTTIGVGLVLDTLVVRSFILPSLIALLGRWFWWPRCIVPGSAEVPDISVASAVSGLVKGATR</sequence>
<evidence type="ECO:0000313" key="10">
    <source>
        <dbReference type="Proteomes" id="UP000193087"/>
    </source>
</evidence>
<dbReference type="Gene3D" id="1.20.1640.10">
    <property type="entry name" value="Multidrug efflux transporter AcrB transmembrane domain"/>
    <property type="match status" value="2"/>
</dbReference>
<dbReference type="InterPro" id="IPR004707">
    <property type="entry name" value="MmpL_fam"/>
</dbReference>
<feature type="transmembrane region" description="Helical" evidence="7">
    <location>
        <begin position="762"/>
        <end position="781"/>
    </location>
</feature>
<comment type="similarity">
    <text evidence="2">Belongs to the resistance-nodulation-cell division (RND) (TC 2.A.6) family. MmpL subfamily.</text>
</comment>
<keyword evidence="3" id="KW-1003">Cell membrane</keyword>
<reference evidence="9 10" key="1">
    <citation type="submission" date="2016-01" db="EMBL/GenBank/DDBJ databases">
        <title>The new phylogeny of the genus Mycobacterium.</title>
        <authorList>
            <person name="Tarcisio F."/>
            <person name="Conor M."/>
            <person name="Antonella G."/>
            <person name="Elisabetta G."/>
            <person name="Giulia F.S."/>
            <person name="Sara T."/>
            <person name="Anna F."/>
            <person name="Clotilde B."/>
            <person name="Roberto B."/>
            <person name="Veronica D.S."/>
            <person name="Fabio R."/>
            <person name="Monica P."/>
            <person name="Olivier J."/>
            <person name="Enrico T."/>
            <person name="Nicola S."/>
        </authorList>
    </citation>
    <scope>NUCLEOTIDE SEQUENCE [LARGE SCALE GENOMIC DNA]</scope>
    <source>
        <strain evidence="9 10">DSM 45176</strain>
    </source>
</reference>
<dbReference type="GeneID" id="93493599"/>
<organism evidence="9 10">
    <name type="scientific">Mycobacterium riyadhense</name>
    <dbReference type="NCBI Taxonomy" id="486698"/>
    <lineage>
        <taxon>Bacteria</taxon>
        <taxon>Bacillati</taxon>
        <taxon>Actinomycetota</taxon>
        <taxon>Actinomycetes</taxon>
        <taxon>Mycobacteriales</taxon>
        <taxon>Mycobacteriaceae</taxon>
        <taxon>Mycobacterium</taxon>
    </lineage>
</organism>
<dbReference type="Proteomes" id="UP000193087">
    <property type="component" value="Unassembled WGS sequence"/>
</dbReference>
<dbReference type="RefSeq" id="WP_085249785.1">
    <property type="nucleotide sequence ID" value="NZ_CAJMWJ010000001.1"/>
</dbReference>
<evidence type="ECO:0000256" key="2">
    <source>
        <dbReference type="ARBA" id="ARBA00010157"/>
    </source>
</evidence>